<evidence type="ECO:0000313" key="10">
    <source>
        <dbReference type="EMBL" id="OGF31744.1"/>
    </source>
</evidence>
<name>A0A1F5SYF5_9BACT</name>
<dbReference type="PIRSF" id="PIRSF010130">
    <property type="entry name" value="PduL"/>
    <property type="match status" value="1"/>
</dbReference>
<protein>
    <recommendedName>
        <fullName evidence="4 9">Phosphate propanoyltransferase</fullName>
        <ecNumber evidence="3 9">2.3.1.222</ecNumber>
    </recommendedName>
</protein>
<keyword evidence="5 9" id="KW-0808">Transferase</keyword>
<organism evidence="10 11">
    <name type="scientific">Candidatus Falkowbacteria bacterium RIFOXYC2_FULL_36_12</name>
    <dbReference type="NCBI Taxonomy" id="1798002"/>
    <lineage>
        <taxon>Bacteria</taxon>
        <taxon>Candidatus Falkowiibacteriota</taxon>
    </lineage>
</organism>
<evidence type="ECO:0000256" key="5">
    <source>
        <dbReference type="ARBA" id="ARBA00022679"/>
    </source>
</evidence>
<keyword evidence="7" id="KW-0862">Zinc</keyword>
<dbReference type="EC" id="2.3.1.222" evidence="3 9"/>
<proteinExistence type="inferred from homology"/>
<comment type="similarity">
    <text evidence="2 9">Belongs to the PduL family.</text>
</comment>
<comment type="catalytic activity">
    <reaction evidence="9">
        <text>propanoyl-CoA + phosphate = propanoyl phosphate + CoA</text>
        <dbReference type="Rhea" id="RHEA:28046"/>
        <dbReference type="ChEBI" id="CHEBI:43474"/>
        <dbReference type="ChEBI" id="CHEBI:57287"/>
        <dbReference type="ChEBI" id="CHEBI:57392"/>
        <dbReference type="ChEBI" id="CHEBI:58933"/>
        <dbReference type="EC" id="2.3.1.222"/>
    </reaction>
</comment>
<dbReference type="GO" id="GO:0016747">
    <property type="term" value="F:acyltransferase activity, transferring groups other than amino-acyl groups"/>
    <property type="evidence" value="ECO:0007669"/>
    <property type="project" value="InterPro"/>
</dbReference>
<dbReference type="GO" id="GO:0046872">
    <property type="term" value="F:metal ion binding"/>
    <property type="evidence" value="ECO:0007669"/>
    <property type="project" value="UniProtKB-KW"/>
</dbReference>
<accession>A0A1F5SYF5</accession>
<evidence type="ECO:0000256" key="9">
    <source>
        <dbReference type="PIRNR" id="PIRNR010130"/>
    </source>
</evidence>
<dbReference type="AlphaFoldDB" id="A0A1F5SYF5"/>
<comment type="pathway">
    <text evidence="9">Polyol metabolism; 1,2-propanediol degradation.</text>
</comment>
<evidence type="ECO:0000256" key="1">
    <source>
        <dbReference type="ARBA" id="ARBA00001947"/>
    </source>
</evidence>
<comment type="cofactor">
    <cofactor evidence="1">
        <name>Zn(2+)</name>
        <dbReference type="ChEBI" id="CHEBI:29105"/>
    </cofactor>
</comment>
<evidence type="ECO:0000256" key="2">
    <source>
        <dbReference type="ARBA" id="ARBA00007342"/>
    </source>
</evidence>
<comment type="caution">
    <text evidence="10">The sequence shown here is derived from an EMBL/GenBank/DDBJ whole genome shotgun (WGS) entry which is preliminary data.</text>
</comment>
<dbReference type="Pfam" id="PF06130">
    <property type="entry name" value="PTAC"/>
    <property type="match status" value="1"/>
</dbReference>
<dbReference type="PANTHER" id="PTHR39453:SF1">
    <property type="entry name" value="PHOSPHATE PROPANOYLTRANSFERASE"/>
    <property type="match status" value="1"/>
</dbReference>
<evidence type="ECO:0000256" key="4">
    <source>
        <dbReference type="ARBA" id="ARBA00020837"/>
    </source>
</evidence>
<dbReference type="GO" id="GO:0051144">
    <property type="term" value="P:1,2-propanediol catabolic process"/>
    <property type="evidence" value="ECO:0007669"/>
    <property type="project" value="UniProtKB-UniPathway"/>
</dbReference>
<sequence length="189" mass="20696">MLSSKIEVSARHLHITQQDLEKLFGPNFVLIKHKDLSQFGEFSSTSRVSLVGPKGQIDDVRIVGPCRGETQVEIAKSDAILLGINAPLRLSGKLEGSGSLILRGPKGELNLEKGVIVAKRHLHISTDEAMLLGLKSGQDIKIRIISPREVIYDRVEVRTAENYNKVVHLDTDEANAAGVDNETEADLII</sequence>
<dbReference type="UniPathway" id="UPA00621"/>
<dbReference type="InterPro" id="IPR008300">
    <property type="entry name" value="PTAC"/>
</dbReference>
<dbReference type="NCBIfam" id="NF011652">
    <property type="entry name" value="PRK15070.1"/>
    <property type="match status" value="1"/>
</dbReference>
<reference evidence="10 11" key="1">
    <citation type="journal article" date="2016" name="Nat. Commun.">
        <title>Thousands of microbial genomes shed light on interconnected biogeochemical processes in an aquifer system.</title>
        <authorList>
            <person name="Anantharaman K."/>
            <person name="Brown C.T."/>
            <person name="Hug L.A."/>
            <person name="Sharon I."/>
            <person name="Castelle C.J."/>
            <person name="Probst A.J."/>
            <person name="Thomas B.C."/>
            <person name="Singh A."/>
            <person name="Wilkins M.J."/>
            <person name="Karaoz U."/>
            <person name="Brodie E.L."/>
            <person name="Williams K.H."/>
            <person name="Hubbard S.S."/>
            <person name="Banfield J.F."/>
        </authorList>
    </citation>
    <scope>NUCLEOTIDE SEQUENCE [LARGE SCALE GENOMIC DNA]</scope>
</reference>
<evidence type="ECO:0000256" key="8">
    <source>
        <dbReference type="ARBA" id="ARBA00023315"/>
    </source>
</evidence>
<keyword evidence="8 9" id="KW-0012">Acyltransferase</keyword>
<comment type="function">
    <text evidence="9">Involved in 1,2-propanediol (1,2-PD) degradation by catalyzing the conversion of propanoyl-CoA to propanoyl-phosphate.</text>
</comment>
<keyword evidence="6" id="KW-0479">Metal-binding</keyword>
<evidence type="ECO:0000256" key="3">
    <source>
        <dbReference type="ARBA" id="ARBA00012206"/>
    </source>
</evidence>
<dbReference type="EMBL" id="MFGJ01000007">
    <property type="protein sequence ID" value="OGF31744.1"/>
    <property type="molecule type" value="Genomic_DNA"/>
</dbReference>
<dbReference type="PANTHER" id="PTHR39453">
    <property type="entry name" value="PHOSPHATE PROPANOYLTRANSFERASE"/>
    <property type="match status" value="1"/>
</dbReference>
<gene>
    <name evidence="10" type="ORF">A2478_04635</name>
</gene>
<evidence type="ECO:0000256" key="6">
    <source>
        <dbReference type="ARBA" id="ARBA00022723"/>
    </source>
</evidence>
<evidence type="ECO:0000256" key="7">
    <source>
        <dbReference type="ARBA" id="ARBA00022833"/>
    </source>
</evidence>
<dbReference type="STRING" id="1798002.A2478_04635"/>
<dbReference type="Proteomes" id="UP000179001">
    <property type="component" value="Unassembled WGS sequence"/>
</dbReference>
<evidence type="ECO:0000313" key="11">
    <source>
        <dbReference type="Proteomes" id="UP000179001"/>
    </source>
</evidence>